<feature type="domain" description="Peptidase S8/S53" evidence="8">
    <location>
        <begin position="141"/>
        <end position="228"/>
    </location>
</feature>
<organism evidence="10 11">
    <name type="scientific">Rhizoctonia solani 123E</name>
    <dbReference type="NCBI Taxonomy" id="1423351"/>
    <lineage>
        <taxon>Eukaryota</taxon>
        <taxon>Fungi</taxon>
        <taxon>Dikarya</taxon>
        <taxon>Basidiomycota</taxon>
        <taxon>Agaricomycotina</taxon>
        <taxon>Agaricomycetes</taxon>
        <taxon>Cantharellales</taxon>
        <taxon>Ceratobasidiaceae</taxon>
        <taxon>Rhizoctonia</taxon>
    </lineage>
</organism>
<evidence type="ECO:0000256" key="5">
    <source>
        <dbReference type="ARBA" id="ARBA00022825"/>
    </source>
</evidence>
<accession>A0A074RKD7</accession>
<protein>
    <submittedName>
        <fullName evidence="10">Minor extracellular protease vpr protein</fullName>
    </submittedName>
</protein>
<dbReference type="OrthoDB" id="206201at2759"/>
<comment type="caution">
    <text evidence="10">The sequence shown here is derived from an EMBL/GenBank/DDBJ whole genome shotgun (WGS) entry which is preliminary data.</text>
</comment>
<dbReference type="Pfam" id="PF00082">
    <property type="entry name" value="Peptidase_S8"/>
    <property type="match status" value="1"/>
</dbReference>
<dbReference type="InterPro" id="IPR023828">
    <property type="entry name" value="Peptidase_S8_Ser-AS"/>
</dbReference>
<evidence type="ECO:0000256" key="2">
    <source>
        <dbReference type="ARBA" id="ARBA00022670"/>
    </source>
</evidence>
<gene>
    <name evidence="10" type="ORF">V565_307120</name>
</gene>
<evidence type="ECO:0000313" key="11">
    <source>
        <dbReference type="Proteomes" id="UP000027456"/>
    </source>
</evidence>
<proteinExistence type="inferred from homology"/>
<sequence length="579" mass="62192">MYQQKAIVSNGRSISYHYGSINPFPVPAHRKLAIYATSRDPTNPSDACRPLPRGTPNLSKFLVLIRAGGCAFITKLENAAAKGGKYFFVYDEVDEPLYVPRVGNYTASLITQKDGLFLLQEAIPNNYTISFPDSPSIVPNPTGGLMSFFSSYGPSYDMYLKPALAAPGGFILSTLPVPLGSWAVESGTSMATPFVAGSAALLLQIRGKSVETARAARSIFQNSAVPVRNGTGNPLLDTASHQGAGLINVYEAVKNTGTLLPAELLLNDTANFKGAHTLRLNNCGKKSVTYMFAHVPAGTTITIDGIEVIPEPVPLTDNFATVKIEPSQITVSAGSTVSINITFNPPAGLDPATFPVYSGYIKATGSDNTTLQSTYIGVVAALKDAKVLDDTDAYFGVKLPLLMDGEGEPVPPNGSVIYTMQGNSTPLVIYRLVQGTPLLRLDLIDSKTNTSTNHPQSSEELSPRSEVSAGVYSTFPKRSMRDWLLPDTNNPYDGTFAGAKPLGVLYQEDYLPRNSASNSSDENGYIGFQVEAFANGTEIPDGSYKILLCTLKITGDPKAEEDYEVWTSPKLVIQRTQDH</sequence>
<feature type="region of interest" description="Disordered" evidence="7">
    <location>
        <begin position="447"/>
        <end position="468"/>
    </location>
</feature>
<keyword evidence="11" id="KW-1185">Reference proteome</keyword>
<dbReference type="Proteomes" id="UP000027456">
    <property type="component" value="Unassembled WGS sequence"/>
</dbReference>
<reference evidence="10 11" key="1">
    <citation type="submission" date="2013-12" db="EMBL/GenBank/DDBJ databases">
        <authorList>
            <person name="Cubeta M."/>
            <person name="Pakala S."/>
            <person name="Fedorova N."/>
            <person name="Thomas E."/>
            <person name="Dean R."/>
            <person name="Jabaji S."/>
            <person name="Neate S."/>
            <person name="Toda T."/>
            <person name="Tavantzis S."/>
            <person name="Vilgalys R."/>
            <person name="Bharathan N."/>
            <person name="Pakala S."/>
            <person name="Losada L.S."/>
            <person name="Zafar N."/>
            <person name="Nierman W."/>
        </authorList>
    </citation>
    <scope>NUCLEOTIDE SEQUENCE [LARGE SCALE GENOMIC DNA]</scope>
    <source>
        <strain evidence="10 11">123E</strain>
    </source>
</reference>
<evidence type="ECO:0000313" key="10">
    <source>
        <dbReference type="EMBL" id="KEP45178.1"/>
    </source>
</evidence>
<dbReference type="PANTHER" id="PTHR43399">
    <property type="entry name" value="SUBTILISIN-RELATED"/>
    <property type="match status" value="1"/>
</dbReference>
<dbReference type="EMBL" id="AZST01002141">
    <property type="protein sequence ID" value="KEP45178.1"/>
    <property type="molecule type" value="Genomic_DNA"/>
</dbReference>
<feature type="domain" description="C5a peptidase/Subtilisin-like protease SBT2-like Fn3-like" evidence="9">
    <location>
        <begin position="266"/>
        <end position="369"/>
    </location>
</feature>
<keyword evidence="2 10" id="KW-0645">Protease</keyword>
<evidence type="ECO:0000256" key="3">
    <source>
        <dbReference type="ARBA" id="ARBA00022729"/>
    </source>
</evidence>
<name>A0A074RKD7_9AGAM</name>
<dbReference type="STRING" id="1423351.A0A074RKD7"/>
<comment type="caution">
    <text evidence="6">Lacks conserved residue(s) required for the propagation of feature annotation.</text>
</comment>
<keyword evidence="5" id="KW-0720">Serine protease</keyword>
<evidence type="ECO:0000256" key="4">
    <source>
        <dbReference type="ARBA" id="ARBA00022801"/>
    </source>
</evidence>
<dbReference type="Pfam" id="PF06280">
    <property type="entry name" value="fn3_5"/>
    <property type="match status" value="1"/>
</dbReference>
<keyword evidence="3" id="KW-0732">Signal</keyword>
<evidence type="ECO:0000259" key="8">
    <source>
        <dbReference type="Pfam" id="PF00082"/>
    </source>
</evidence>
<dbReference type="AlphaFoldDB" id="A0A074RKD7"/>
<evidence type="ECO:0000256" key="1">
    <source>
        <dbReference type="ARBA" id="ARBA00011073"/>
    </source>
</evidence>
<dbReference type="InterPro" id="IPR036852">
    <property type="entry name" value="Peptidase_S8/S53_dom_sf"/>
</dbReference>
<dbReference type="HOGENOM" id="CLU_003559_4_1_1"/>
<dbReference type="PROSITE" id="PS51892">
    <property type="entry name" value="SUBTILASE"/>
    <property type="match status" value="1"/>
</dbReference>
<dbReference type="PANTHER" id="PTHR43399:SF4">
    <property type="entry name" value="CELL WALL-ASSOCIATED PROTEASE"/>
    <property type="match status" value="1"/>
</dbReference>
<dbReference type="GO" id="GO:0004252">
    <property type="term" value="F:serine-type endopeptidase activity"/>
    <property type="evidence" value="ECO:0007669"/>
    <property type="project" value="InterPro"/>
</dbReference>
<evidence type="ECO:0000256" key="6">
    <source>
        <dbReference type="PROSITE-ProRule" id="PRU01240"/>
    </source>
</evidence>
<dbReference type="SUPFAM" id="SSF52743">
    <property type="entry name" value="Subtilisin-like"/>
    <property type="match status" value="1"/>
</dbReference>
<dbReference type="GO" id="GO:0016020">
    <property type="term" value="C:membrane"/>
    <property type="evidence" value="ECO:0007669"/>
    <property type="project" value="InterPro"/>
</dbReference>
<dbReference type="InterPro" id="IPR000209">
    <property type="entry name" value="Peptidase_S8/S53_dom"/>
</dbReference>
<dbReference type="Gene3D" id="3.50.30.30">
    <property type="match status" value="1"/>
</dbReference>
<evidence type="ECO:0000259" key="9">
    <source>
        <dbReference type="Pfam" id="PF06280"/>
    </source>
</evidence>
<dbReference type="PROSITE" id="PS00138">
    <property type="entry name" value="SUBTILASE_SER"/>
    <property type="match status" value="1"/>
</dbReference>
<dbReference type="GO" id="GO:0006508">
    <property type="term" value="P:proteolysis"/>
    <property type="evidence" value="ECO:0007669"/>
    <property type="project" value="UniProtKB-KW"/>
</dbReference>
<dbReference type="Gene3D" id="3.40.50.200">
    <property type="entry name" value="Peptidase S8/S53 domain"/>
    <property type="match status" value="1"/>
</dbReference>
<dbReference type="InterPro" id="IPR010435">
    <property type="entry name" value="C5a/SBT2-like_Fn3"/>
</dbReference>
<comment type="similarity">
    <text evidence="1 6">Belongs to the peptidase S8 family.</text>
</comment>
<keyword evidence="4" id="KW-0378">Hydrolase</keyword>
<evidence type="ECO:0000256" key="7">
    <source>
        <dbReference type="SAM" id="MobiDB-lite"/>
    </source>
</evidence>
<feature type="compositionally biased region" description="Polar residues" evidence="7">
    <location>
        <begin position="447"/>
        <end position="460"/>
    </location>
</feature>
<dbReference type="InterPro" id="IPR051048">
    <property type="entry name" value="Peptidase_S8/S53_subtilisin"/>
</dbReference>